<evidence type="ECO:0000313" key="4">
    <source>
        <dbReference type="EMBL" id="TDW20053.1"/>
    </source>
</evidence>
<comment type="caution">
    <text evidence="4">The sequence shown here is derived from an EMBL/GenBank/DDBJ whole genome shotgun (WGS) entry which is preliminary data.</text>
</comment>
<feature type="transmembrane region" description="Helical" evidence="1">
    <location>
        <begin position="9"/>
        <end position="30"/>
    </location>
</feature>
<dbReference type="InterPro" id="IPR032379">
    <property type="entry name" value="DUF4874"/>
</dbReference>
<evidence type="ECO:0000313" key="5">
    <source>
        <dbReference type="Proteomes" id="UP000294743"/>
    </source>
</evidence>
<keyword evidence="1" id="KW-0472">Membrane</keyword>
<dbReference type="RefSeq" id="WP_166667558.1">
    <property type="nucleotide sequence ID" value="NZ_SODD01000015.1"/>
</dbReference>
<dbReference type="EMBL" id="SODD01000015">
    <property type="protein sequence ID" value="TDW20053.1"/>
    <property type="molecule type" value="Genomic_DNA"/>
</dbReference>
<keyword evidence="1" id="KW-0812">Transmembrane</keyword>
<accession>A0A4R7ZQ38</accession>
<gene>
    <name evidence="4" type="ORF">EDD63_11511</name>
</gene>
<protein>
    <submittedName>
        <fullName evidence="4">Uncharacterized protein DUF4832</fullName>
    </submittedName>
</protein>
<keyword evidence="1" id="KW-1133">Transmembrane helix</keyword>
<organism evidence="4 5">
    <name type="scientific">Breznakia blatticola</name>
    <dbReference type="NCBI Taxonomy" id="1754012"/>
    <lineage>
        <taxon>Bacteria</taxon>
        <taxon>Bacillati</taxon>
        <taxon>Bacillota</taxon>
        <taxon>Erysipelotrichia</taxon>
        <taxon>Erysipelotrichales</taxon>
        <taxon>Erysipelotrichaceae</taxon>
        <taxon>Breznakia</taxon>
    </lineage>
</organism>
<evidence type="ECO:0000256" key="1">
    <source>
        <dbReference type="SAM" id="Phobius"/>
    </source>
</evidence>
<dbReference type="Pfam" id="PF16173">
    <property type="entry name" value="DUF4874"/>
    <property type="match status" value="1"/>
</dbReference>
<reference evidence="4 5" key="1">
    <citation type="submission" date="2019-03" db="EMBL/GenBank/DDBJ databases">
        <title>Genomic Encyclopedia of Type Strains, Phase IV (KMG-IV): sequencing the most valuable type-strain genomes for metagenomic binning, comparative biology and taxonomic classification.</title>
        <authorList>
            <person name="Goeker M."/>
        </authorList>
    </citation>
    <scope>NUCLEOTIDE SEQUENCE [LARGE SCALE GENOMIC DNA]</scope>
    <source>
        <strain evidence="4 5">DSM 28867</strain>
    </source>
</reference>
<dbReference type="AlphaFoldDB" id="A0A4R7ZQ38"/>
<dbReference type="Proteomes" id="UP000294743">
    <property type="component" value="Unassembled WGS sequence"/>
</dbReference>
<name>A0A4R7ZQ38_9FIRM</name>
<sequence length="498" mass="56997">MDKLRRSKYFVLGMLVFALIGGMISTNVLLNQRSLIPKEKTYDFNVKSLDGNQSMLLQENPNRGYRMEVYLNVETNKSLFEYKTVDAIEQLENEIATYKSDNPKLIQVYFYLTGYKDKDLDDNAFKNMNAYFDKLKEHDLKAIFRFAYVSNDSNPTSQEPTLAQIQRHMVQVKPFIEEHKDQIHVFQAGIVGAWGEWDSGAMSRIDNKAVMDAVLAATPKDMQVQVRYSYIKENNVPNTSEDYNRVAFHDDFLIGVLHSWNTAGADRNATKWKKMTEESKQLLVDGEMIWGSANGYYTGGKAINAYLIAQRMKEHHFTSLSMTHNYKEQNKEQGKTYSMAEWQHEYVNQAILDTYDLPYDEAWFMDADGNNIPRNMFEYLRDYLGYYLKVESATATVKDDVVNVSVDIANYGFSAPHKVTKMELVLLDAKGTVVDATSMCKASELQPGNKQINVQLTRPDASKPYMVAIRAEVEDGTTIRFANDLNYVQGNNVLGILK</sequence>
<evidence type="ECO:0000259" key="3">
    <source>
        <dbReference type="Pfam" id="PF16173"/>
    </source>
</evidence>
<feature type="domain" description="DUF4832" evidence="2">
    <location>
        <begin position="245"/>
        <end position="463"/>
    </location>
</feature>
<keyword evidence="5" id="KW-1185">Reference proteome</keyword>
<dbReference type="Pfam" id="PF16116">
    <property type="entry name" value="DUF4832"/>
    <property type="match status" value="1"/>
</dbReference>
<feature type="domain" description="DUF4874" evidence="3">
    <location>
        <begin position="60"/>
        <end position="229"/>
    </location>
</feature>
<proteinExistence type="predicted"/>
<evidence type="ECO:0000259" key="2">
    <source>
        <dbReference type="Pfam" id="PF16116"/>
    </source>
</evidence>
<dbReference type="InterPro" id="IPR032267">
    <property type="entry name" value="DUF4832"/>
</dbReference>